<evidence type="ECO:0000256" key="8">
    <source>
        <dbReference type="ARBA" id="ARBA00023170"/>
    </source>
</evidence>
<evidence type="ECO:0000256" key="10">
    <source>
        <dbReference type="PROSITE-ProRule" id="PRU01360"/>
    </source>
</evidence>
<keyword evidence="9 10" id="KW-0998">Cell outer membrane</keyword>
<dbReference type="Gene3D" id="2.60.40.1120">
    <property type="entry name" value="Carboxypeptidase-like, regulatory domain"/>
    <property type="match status" value="1"/>
</dbReference>
<dbReference type="InterPro" id="IPR036942">
    <property type="entry name" value="Beta-barrel_TonB_sf"/>
</dbReference>
<evidence type="ECO:0000256" key="6">
    <source>
        <dbReference type="ARBA" id="ARBA00023077"/>
    </source>
</evidence>
<keyword evidence="7 10" id="KW-0472">Membrane</keyword>
<dbReference type="InterPro" id="IPR013784">
    <property type="entry name" value="Carb-bd-like_fold"/>
</dbReference>
<proteinExistence type="inferred from homology"/>
<dbReference type="PANTHER" id="PTHR30069">
    <property type="entry name" value="TONB-DEPENDENT OUTER MEMBRANE RECEPTOR"/>
    <property type="match status" value="1"/>
</dbReference>
<dbReference type="GO" id="GO:0009279">
    <property type="term" value="C:cell outer membrane"/>
    <property type="evidence" value="ECO:0007669"/>
    <property type="project" value="UniProtKB-SubCell"/>
</dbReference>
<dbReference type="GO" id="GO:0030246">
    <property type="term" value="F:carbohydrate binding"/>
    <property type="evidence" value="ECO:0007669"/>
    <property type="project" value="InterPro"/>
</dbReference>
<keyword evidence="5" id="KW-0732">Signal</keyword>
<gene>
    <name evidence="14" type="ORF">LH29_12120</name>
</gene>
<keyword evidence="3 10" id="KW-1134">Transmembrane beta strand</keyword>
<evidence type="ECO:0000259" key="12">
    <source>
        <dbReference type="Pfam" id="PF00593"/>
    </source>
</evidence>
<dbReference type="Gene3D" id="2.40.170.20">
    <property type="entry name" value="TonB-dependent receptor, beta-barrel domain"/>
    <property type="match status" value="1"/>
</dbReference>
<feature type="domain" description="TonB-dependent receptor-like beta-barrel" evidence="12">
    <location>
        <begin position="320"/>
        <end position="656"/>
    </location>
</feature>
<dbReference type="SUPFAM" id="SSF56935">
    <property type="entry name" value="Porins"/>
    <property type="match status" value="1"/>
</dbReference>
<dbReference type="Pfam" id="PF00593">
    <property type="entry name" value="TonB_dep_Rec_b-barrel"/>
    <property type="match status" value="1"/>
</dbReference>
<accession>A0A0D8JA93</accession>
<dbReference type="InterPro" id="IPR012910">
    <property type="entry name" value="Plug_dom"/>
</dbReference>
<evidence type="ECO:0000259" key="13">
    <source>
        <dbReference type="Pfam" id="PF07715"/>
    </source>
</evidence>
<evidence type="ECO:0000256" key="2">
    <source>
        <dbReference type="ARBA" id="ARBA00022448"/>
    </source>
</evidence>
<comment type="similarity">
    <text evidence="10 11">Belongs to the TonB-dependent receptor family.</text>
</comment>
<keyword evidence="2 10" id="KW-0813">Transport</keyword>
<dbReference type="OrthoDB" id="1151166at2"/>
<evidence type="ECO:0008006" key="16">
    <source>
        <dbReference type="Google" id="ProtNLM"/>
    </source>
</evidence>
<evidence type="ECO:0000256" key="9">
    <source>
        <dbReference type="ARBA" id="ARBA00023237"/>
    </source>
</evidence>
<evidence type="ECO:0000256" key="11">
    <source>
        <dbReference type="RuleBase" id="RU003357"/>
    </source>
</evidence>
<protein>
    <recommendedName>
        <fullName evidence="16">TonB-dependent receptor plug domain-containing protein</fullName>
    </recommendedName>
</protein>
<dbReference type="PROSITE" id="PS52016">
    <property type="entry name" value="TONB_DEPENDENT_REC_3"/>
    <property type="match status" value="1"/>
</dbReference>
<comment type="subcellular location">
    <subcellularLocation>
        <location evidence="1 10">Cell outer membrane</location>
        <topology evidence="1 10">Multi-pass membrane protein</topology>
    </subcellularLocation>
</comment>
<dbReference type="Pfam" id="PF07715">
    <property type="entry name" value="Plug"/>
    <property type="match status" value="1"/>
</dbReference>
<keyword evidence="6 11" id="KW-0798">TonB box</keyword>
<dbReference type="Gene3D" id="2.170.130.10">
    <property type="entry name" value="TonB-dependent receptor, plug domain"/>
    <property type="match status" value="1"/>
</dbReference>
<evidence type="ECO:0000256" key="1">
    <source>
        <dbReference type="ARBA" id="ARBA00004571"/>
    </source>
</evidence>
<evidence type="ECO:0000313" key="15">
    <source>
        <dbReference type="Proteomes" id="UP000032544"/>
    </source>
</evidence>
<dbReference type="GO" id="GO:0044718">
    <property type="term" value="P:siderophore transmembrane transport"/>
    <property type="evidence" value="ECO:0007669"/>
    <property type="project" value="TreeGrafter"/>
</dbReference>
<sequence length="949" mass="107940">MNQFFKHIITLIITMLPLYLLAQNNYNFSGVVVNKETKEQIGLVAIQLTELNRWTTSNLNGEFNFDNIPEGRYTIQASCLGFERHEGVVVINRNVEKYKLSMLASSLGLDEITVVARENTSLSSSSTIENAAIEHSQPTSLTDIMQLVPGQITLTPDLSKANQITIRDINTYSGEDRTRQANANDALGTAIIIDGTPMDNDANMQSLNTTTLGQSDEFSTAGGGIDLRQIPTDHIESVEVIRGIPSVQYGDLTSGAVLIKTKSGKTPFKGKVKADPKIKQAAISKGILLKGENKGAVNFELDFTHSYDDLREPARSYKRLNGQFGYSNTLFKTHNPLSINFKGNYFHTIDNEKKDPDQRQLERQREKESGLDVKLYGKWSLQKWWVGNLTYNFSTSLKQQDFYSYHLNSTSATPLPTTYIAGEYAVDILTPEYYSELTVDGKPYSYFATIKLDSRFKLGNMSNAIMYGIDWRESGNNGKGRQYDLSRPPGNAITTRPRAFKDIPASKKLALFAEDRISLPLGNNTLETQIGIRYNNFLPKGIFFTNGFTSFEPRINFAYHISQNLTIRGGFGKTSKTPTMLHMYPDAAYIDKISFNYYPPDSPDLIVATTEIIEDTGNPDLKPMTNNKYELGADFNIYGINFILTGFREKIRNGFGWENQYFVMNYRKWDDLGKGFLPAFENGEITYEVNGEMMTLGWDQETEFEGYMSPKNNYSVDKKGVEYVVNFGRINPIKTELMVDGAYYHIKRSRHAVPVVERITSSYKGDYFPYLAVLPGNSGTISQRLNSNFRTITHIPELKMIFSLNLQTIWINKSESFWENSSGSPVAYTRGENNDKLYGQFPAGEIIYVDPVGFYDMDMQYYEWQDNYSYEAPYSTMVEKQDDDFYDTESYPVNWQLNLKLTKEFGKFAKLSFFAYNVFNHRPLYKSNRSGYFRLNQIAYFGADLTFSL</sequence>
<evidence type="ECO:0000256" key="3">
    <source>
        <dbReference type="ARBA" id="ARBA00022452"/>
    </source>
</evidence>
<dbReference type="Pfam" id="PF13715">
    <property type="entry name" value="CarbopepD_reg_2"/>
    <property type="match status" value="1"/>
</dbReference>
<comment type="caution">
    <text evidence="14">The sequence shown here is derived from an EMBL/GenBank/DDBJ whole genome shotgun (WGS) entry which is preliminary data.</text>
</comment>
<dbReference type="InterPro" id="IPR039426">
    <property type="entry name" value="TonB-dep_rcpt-like"/>
</dbReference>
<evidence type="ECO:0000313" key="14">
    <source>
        <dbReference type="EMBL" id="KJF43817.1"/>
    </source>
</evidence>
<dbReference type="Proteomes" id="UP000032544">
    <property type="component" value="Unassembled WGS sequence"/>
</dbReference>
<organism evidence="14 15">
    <name type="scientific">Draconibacterium sediminis</name>
    <dbReference type="NCBI Taxonomy" id="1544798"/>
    <lineage>
        <taxon>Bacteria</taxon>
        <taxon>Pseudomonadati</taxon>
        <taxon>Bacteroidota</taxon>
        <taxon>Bacteroidia</taxon>
        <taxon>Marinilabiliales</taxon>
        <taxon>Prolixibacteraceae</taxon>
        <taxon>Draconibacterium</taxon>
    </lineage>
</organism>
<keyword evidence="4 10" id="KW-0812">Transmembrane</keyword>
<name>A0A0D8JA93_9BACT</name>
<evidence type="ECO:0000256" key="4">
    <source>
        <dbReference type="ARBA" id="ARBA00022692"/>
    </source>
</evidence>
<dbReference type="PATRIC" id="fig|1544798.3.peg.2582"/>
<dbReference type="STRING" id="1544798.LH29_12120"/>
<evidence type="ECO:0000256" key="5">
    <source>
        <dbReference type="ARBA" id="ARBA00022729"/>
    </source>
</evidence>
<dbReference type="AlphaFoldDB" id="A0A0D8JA93"/>
<dbReference type="EMBL" id="JRHC01000002">
    <property type="protein sequence ID" value="KJF43817.1"/>
    <property type="molecule type" value="Genomic_DNA"/>
</dbReference>
<dbReference type="PANTHER" id="PTHR30069:SF29">
    <property type="entry name" value="HEMOGLOBIN AND HEMOGLOBIN-HAPTOGLOBIN-BINDING PROTEIN 1-RELATED"/>
    <property type="match status" value="1"/>
</dbReference>
<dbReference type="InterPro" id="IPR000531">
    <property type="entry name" value="Beta-barrel_TonB"/>
</dbReference>
<dbReference type="GO" id="GO:0015344">
    <property type="term" value="F:siderophore uptake transmembrane transporter activity"/>
    <property type="evidence" value="ECO:0007669"/>
    <property type="project" value="TreeGrafter"/>
</dbReference>
<reference evidence="14 15" key="1">
    <citation type="submission" date="2014-09" db="EMBL/GenBank/DDBJ databases">
        <title>Draft Genome Sequence of Draconibacterium sp. JN14CK-3.</title>
        <authorList>
            <person name="Dong C."/>
            <person name="Lai Q."/>
            <person name="Shao Z."/>
        </authorList>
    </citation>
    <scope>NUCLEOTIDE SEQUENCE [LARGE SCALE GENOMIC DNA]</scope>
    <source>
        <strain evidence="14 15">JN14CK-3</strain>
    </source>
</reference>
<dbReference type="SUPFAM" id="SSF49452">
    <property type="entry name" value="Starch-binding domain-like"/>
    <property type="match status" value="1"/>
</dbReference>
<dbReference type="InterPro" id="IPR037066">
    <property type="entry name" value="Plug_dom_sf"/>
</dbReference>
<evidence type="ECO:0000256" key="7">
    <source>
        <dbReference type="ARBA" id="ARBA00023136"/>
    </source>
</evidence>
<keyword evidence="15" id="KW-1185">Reference proteome</keyword>
<feature type="domain" description="TonB-dependent receptor plug" evidence="13">
    <location>
        <begin position="121"/>
        <end position="257"/>
    </location>
</feature>
<keyword evidence="8" id="KW-0675">Receptor</keyword>